<sequence>MEKLQKLAAFIIDTEACKSIYGGQNDKKKKKKKGAVASDKTDTAKDDHFKKKS</sequence>
<keyword evidence="3" id="KW-1185">Reference proteome</keyword>
<comment type="caution">
    <text evidence="2">The sequence shown here is derived from an EMBL/GenBank/DDBJ whole genome shotgun (WGS) entry which is preliminary data.</text>
</comment>
<evidence type="ECO:0000313" key="2">
    <source>
        <dbReference type="EMBL" id="MRX74485.1"/>
    </source>
</evidence>
<feature type="compositionally biased region" description="Basic and acidic residues" evidence="1">
    <location>
        <begin position="39"/>
        <end position="53"/>
    </location>
</feature>
<evidence type="ECO:0000313" key="3">
    <source>
        <dbReference type="Proteomes" id="UP000487757"/>
    </source>
</evidence>
<name>A0A7K0FS96_9SPHI</name>
<protein>
    <submittedName>
        <fullName evidence="2">Uncharacterized protein</fullName>
    </submittedName>
</protein>
<dbReference type="AlphaFoldDB" id="A0A7K0FS96"/>
<dbReference type="RefSeq" id="WP_154278655.1">
    <property type="nucleotide sequence ID" value="NZ_JBHUJQ010000001.1"/>
</dbReference>
<gene>
    <name evidence="2" type="ORF">GJU39_00165</name>
</gene>
<reference evidence="2 3" key="1">
    <citation type="submission" date="2019-11" db="EMBL/GenBank/DDBJ databases">
        <title>Pedobacter petrophilus genome.</title>
        <authorList>
            <person name="Feldbauer M.J."/>
            <person name="Newman J.D."/>
        </authorList>
    </citation>
    <scope>NUCLEOTIDE SEQUENCE [LARGE SCALE GENOMIC DNA]</scope>
    <source>
        <strain evidence="2 3">LMG 29686</strain>
    </source>
</reference>
<feature type="region of interest" description="Disordered" evidence="1">
    <location>
        <begin position="23"/>
        <end position="53"/>
    </location>
</feature>
<dbReference type="Proteomes" id="UP000487757">
    <property type="component" value="Unassembled WGS sequence"/>
</dbReference>
<dbReference type="EMBL" id="WKKH01000001">
    <property type="protein sequence ID" value="MRX74485.1"/>
    <property type="molecule type" value="Genomic_DNA"/>
</dbReference>
<organism evidence="2 3">
    <name type="scientific">Pedobacter petrophilus</name>
    <dbReference type="NCBI Taxonomy" id="1908241"/>
    <lineage>
        <taxon>Bacteria</taxon>
        <taxon>Pseudomonadati</taxon>
        <taxon>Bacteroidota</taxon>
        <taxon>Sphingobacteriia</taxon>
        <taxon>Sphingobacteriales</taxon>
        <taxon>Sphingobacteriaceae</taxon>
        <taxon>Pedobacter</taxon>
    </lineage>
</organism>
<proteinExistence type="predicted"/>
<accession>A0A7K0FS96</accession>
<evidence type="ECO:0000256" key="1">
    <source>
        <dbReference type="SAM" id="MobiDB-lite"/>
    </source>
</evidence>